<evidence type="ECO:0000256" key="1">
    <source>
        <dbReference type="ARBA" id="ARBA00022723"/>
    </source>
</evidence>
<dbReference type="Proteomes" id="UP000717696">
    <property type="component" value="Unassembled WGS sequence"/>
</dbReference>
<keyword evidence="1" id="KW-0479">Metal-binding</keyword>
<proteinExistence type="predicted"/>
<dbReference type="OrthoDB" id="3266505at2759"/>
<evidence type="ECO:0000256" key="2">
    <source>
        <dbReference type="ARBA" id="ARBA00023015"/>
    </source>
</evidence>
<feature type="compositionally biased region" description="Polar residues" evidence="5">
    <location>
        <begin position="217"/>
        <end position="227"/>
    </location>
</feature>
<evidence type="ECO:0000313" key="8">
    <source>
        <dbReference type="Proteomes" id="UP000717696"/>
    </source>
</evidence>
<dbReference type="GO" id="GO:0003677">
    <property type="term" value="F:DNA binding"/>
    <property type="evidence" value="ECO:0007669"/>
    <property type="project" value="InterPro"/>
</dbReference>
<feature type="domain" description="Zn(2)-C6 fungal-type" evidence="6">
    <location>
        <begin position="121"/>
        <end position="150"/>
    </location>
</feature>
<dbReference type="Pfam" id="PF04082">
    <property type="entry name" value="Fungal_trans"/>
    <property type="match status" value="1"/>
</dbReference>
<evidence type="ECO:0000313" key="7">
    <source>
        <dbReference type="EMBL" id="KAH7150542.1"/>
    </source>
</evidence>
<feature type="region of interest" description="Disordered" evidence="5">
    <location>
        <begin position="217"/>
        <end position="237"/>
    </location>
</feature>
<dbReference type="PANTHER" id="PTHR47424">
    <property type="entry name" value="REGULATORY PROTEIN GAL4"/>
    <property type="match status" value="1"/>
</dbReference>
<keyword evidence="8" id="KW-1185">Reference proteome</keyword>
<protein>
    <submittedName>
        <fullName evidence="7">Fungal-specific transcription factor domain-containing protein</fullName>
    </submittedName>
</protein>
<dbReference type="InterPro" id="IPR001138">
    <property type="entry name" value="Zn2Cys6_DnaBD"/>
</dbReference>
<dbReference type="InterPro" id="IPR036864">
    <property type="entry name" value="Zn2-C6_fun-type_DNA-bd_sf"/>
</dbReference>
<evidence type="ECO:0000256" key="4">
    <source>
        <dbReference type="ARBA" id="ARBA00023242"/>
    </source>
</evidence>
<dbReference type="SMART" id="SM00066">
    <property type="entry name" value="GAL4"/>
    <property type="match status" value="1"/>
</dbReference>
<dbReference type="PANTHER" id="PTHR47424:SF6">
    <property type="entry name" value="PROLINE UTILIZATION TRANS-ACTIVATOR"/>
    <property type="match status" value="1"/>
</dbReference>
<dbReference type="CDD" id="cd12148">
    <property type="entry name" value="fungal_TF_MHR"/>
    <property type="match status" value="1"/>
</dbReference>
<feature type="compositionally biased region" description="Basic and acidic residues" evidence="5">
    <location>
        <begin position="75"/>
        <end position="97"/>
    </location>
</feature>
<dbReference type="Pfam" id="PF00172">
    <property type="entry name" value="Zn_clus"/>
    <property type="match status" value="1"/>
</dbReference>
<comment type="caution">
    <text evidence="7">The sequence shown here is derived from an EMBL/GenBank/DDBJ whole genome shotgun (WGS) entry which is preliminary data.</text>
</comment>
<dbReference type="PROSITE" id="PS50048">
    <property type="entry name" value="ZN2_CY6_FUNGAL_2"/>
    <property type="match status" value="1"/>
</dbReference>
<feature type="region of interest" description="Disordered" evidence="5">
    <location>
        <begin position="75"/>
        <end position="119"/>
    </location>
</feature>
<name>A0A9P9J9N2_9HYPO</name>
<dbReference type="InterPro" id="IPR051127">
    <property type="entry name" value="Fungal_SecMet_Regulators"/>
</dbReference>
<feature type="compositionally biased region" description="Low complexity" evidence="5">
    <location>
        <begin position="99"/>
        <end position="116"/>
    </location>
</feature>
<accession>A0A9P9J9N2</accession>
<dbReference type="Gene3D" id="4.10.240.10">
    <property type="entry name" value="Zn(2)-C6 fungal-type DNA-binding domain"/>
    <property type="match status" value="1"/>
</dbReference>
<dbReference type="SUPFAM" id="SSF57701">
    <property type="entry name" value="Zn2/Cys6 DNA-binding domain"/>
    <property type="match status" value="1"/>
</dbReference>
<keyword evidence="4" id="KW-0539">Nucleus</keyword>
<dbReference type="GO" id="GO:0000981">
    <property type="term" value="F:DNA-binding transcription factor activity, RNA polymerase II-specific"/>
    <property type="evidence" value="ECO:0007669"/>
    <property type="project" value="InterPro"/>
</dbReference>
<evidence type="ECO:0000256" key="3">
    <source>
        <dbReference type="ARBA" id="ARBA00023163"/>
    </source>
</evidence>
<evidence type="ECO:0000259" key="6">
    <source>
        <dbReference type="PROSITE" id="PS50048"/>
    </source>
</evidence>
<dbReference type="GO" id="GO:0006351">
    <property type="term" value="P:DNA-templated transcription"/>
    <property type="evidence" value="ECO:0007669"/>
    <property type="project" value="InterPro"/>
</dbReference>
<reference evidence="7" key="1">
    <citation type="journal article" date="2021" name="Nat. Commun.">
        <title>Genetic determinants of endophytism in the Arabidopsis root mycobiome.</title>
        <authorList>
            <person name="Mesny F."/>
            <person name="Miyauchi S."/>
            <person name="Thiergart T."/>
            <person name="Pickel B."/>
            <person name="Atanasova L."/>
            <person name="Karlsson M."/>
            <person name="Huettel B."/>
            <person name="Barry K.W."/>
            <person name="Haridas S."/>
            <person name="Chen C."/>
            <person name="Bauer D."/>
            <person name="Andreopoulos W."/>
            <person name="Pangilinan J."/>
            <person name="LaButti K."/>
            <person name="Riley R."/>
            <person name="Lipzen A."/>
            <person name="Clum A."/>
            <person name="Drula E."/>
            <person name="Henrissat B."/>
            <person name="Kohler A."/>
            <person name="Grigoriev I.V."/>
            <person name="Martin F.M."/>
            <person name="Hacquard S."/>
        </authorList>
    </citation>
    <scope>NUCLEOTIDE SEQUENCE</scope>
    <source>
        <strain evidence="7">MPI-CAGE-AT-0021</strain>
    </source>
</reference>
<dbReference type="AlphaFoldDB" id="A0A9P9J9N2"/>
<dbReference type="EMBL" id="JAGMUU010000006">
    <property type="protein sequence ID" value="KAH7150542.1"/>
    <property type="molecule type" value="Genomic_DNA"/>
</dbReference>
<dbReference type="InterPro" id="IPR007219">
    <property type="entry name" value="XnlR_reg_dom"/>
</dbReference>
<organism evidence="7 8">
    <name type="scientific">Dactylonectria estremocensis</name>
    <dbReference type="NCBI Taxonomy" id="1079267"/>
    <lineage>
        <taxon>Eukaryota</taxon>
        <taxon>Fungi</taxon>
        <taxon>Dikarya</taxon>
        <taxon>Ascomycota</taxon>
        <taxon>Pezizomycotina</taxon>
        <taxon>Sordariomycetes</taxon>
        <taxon>Hypocreomycetidae</taxon>
        <taxon>Hypocreales</taxon>
        <taxon>Nectriaceae</taxon>
        <taxon>Dactylonectria</taxon>
    </lineage>
</organism>
<evidence type="ECO:0000256" key="5">
    <source>
        <dbReference type="SAM" id="MobiDB-lite"/>
    </source>
</evidence>
<dbReference type="SMART" id="SM00906">
    <property type="entry name" value="Fungal_trans"/>
    <property type="match status" value="1"/>
</dbReference>
<dbReference type="PROSITE" id="PS00463">
    <property type="entry name" value="ZN2_CY6_FUNGAL_1"/>
    <property type="match status" value="1"/>
</dbReference>
<keyword evidence="3" id="KW-0804">Transcription</keyword>
<gene>
    <name evidence="7" type="ORF">B0J13DRAFT_472637</name>
</gene>
<sequence length="833" mass="92981">MSEPLIRELIRSCVSPCAISSTGPPELPALKYRHAHISYREDDGIVHVASPSTSRPCRNCLALPKITEIRILQEHESETEPPMDGHTKTQSPSDDHLLSPSRPSQSRPRDATTSTRRATRACDGCRRLKEKCIGGTPCDRCRKSRGECKFSDAFKRTRVRPASNEQASANQAAQRIEPGTFFEVERIHILEHIVQYFTGIEDCSKTNLQEVMATLQSEASAPQKSPQNGPPKDDEQETRNEIIVMESVPTTTVSGESPVGEFSHLEFSRRIQQRVESYHERSPLAASEPYTVTEGPVPMEHLLSRDSVVYDAVSVFPHAETTLTLVDLFFEFAQTNYFYVNEDSLRQQLSHFYTSPTRLEIGDAPWVCTALMILAVGTHFAHLTSGSSRFLERQRAGLEARLVSLTIDDTLASVFYRKACNLMPDVLAIASLESVQAFLLFGVYTLPFDPAGLACNMFGIAIKVATQNGMHQRHQGNLSTAEIEFRKRIWWTAYILERRICILNGRPVSIARLDINAYFPTDVPELAPIGRTNRYQNNVAVMMFTDMMEEARDKILALRNAEKSQHSRLSQLLLNVKDKLVRYWNSLPDDLYCRDMTPGKPLFRSNIHLALTYHLVRIFIGRSFIFNETALRSGDSGTAGWATARDHLIEDCLQSAISTIDLCQLLYDEGGLSKSSYTEFTCCYAAVLAIVGKRIFATSPKLEDASRRGLELLKHMSVGIFSKSSEKRGLEILEMAVQKLDEKGRENATASSGNGYAEFRNWVALQQLVPTEMPMLPRQDHNLPLISGGTGDNSRAATVVGRNGNNISSFNVSTLGELGSLPGLDEWFVGGFP</sequence>
<keyword evidence="2" id="KW-0805">Transcription regulation</keyword>
<dbReference type="GO" id="GO:0008270">
    <property type="term" value="F:zinc ion binding"/>
    <property type="evidence" value="ECO:0007669"/>
    <property type="project" value="InterPro"/>
</dbReference>
<dbReference type="CDD" id="cd00067">
    <property type="entry name" value="GAL4"/>
    <property type="match status" value="1"/>
</dbReference>